<feature type="domain" description="K Homology" evidence="3">
    <location>
        <begin position="82"/>
        <end position="147"/>
    </location>
</feature>
<dbReference type="InterPro" id="IPR036612">
    <property type="entry name" value="KH_dom_type_1_sf"/>
</dbReference>
<dbReference type="OrthoDB" id="752362at2759"/>
<evidence type="ECO:0000259" key="3">
    <source>
        <dbReference type="SMART" id="SM00322"/>
    </source>
</evidence>
<dbReference type="Gene3D" id="3.30.1370.10">
    <property type="entry name" value="K Homology domain, type 1"/>
    <property type="match status" value="2"/>
</dbReference>
<evidence type="ECO:0000256" key="2">
    <source>
        <dbReference type="PROSITE-ProRule" id="PRU00117"/>
    </source>
</evidence>
<feature type="domain" description="K Homology" evidence="3">
    <location>
        <begin position="9"/>
        <end position="73"/>
    </location>
</feature>
<keyword evidence="2" id="KW-0694">RNA-binding</keyword>
<dbReference type="SUPFAM" id="SSF54791">
    <property type="entry name" value="Eukaryotic type KH-domain (KH-domain type I)"/>
    <property type="match status" value="2"/>
</dbReference>
<dbReference type="SMART" id="SM00322">
    <property type="entry name" value="KH"/>
    <property type="match status" value="2"/>
</dbReference>
<keyword evidence="1" id="KW-0677">Repeat</keyword>
<dbReference type="EMBL" id="LSMT01000746">
    <property type="protein sequence ID" value="PFX14685.1"/>
    <property type="molecule type" value="Genomic_DNA"/>
</dbReference>
<keyword evidence="5" id="KW-1185">Reference proteome</keyword>
<accession>A0A2B4REH3</accession>
<comment type="caution">
    <text evidence="4">The sequence shown here is derived from an EMBL/GenBank/DDBJ whole genome shotgun (WGS) entry which is preliminary data.</text>
</comment>
<evidence type="ECO:0000313" key="5">
    <source>
        <dbReference type="Proteomes" id="UP000225706"/>
    </source>
</evidence>
<dbReference type="GO" id="GO:0003723">
    <property type="term" value="F:RNA binding"/>
    <property type="evidence" value="ECO:0007669"/>
    <property type="project" value="UniProtKB-UniRule"/>
</dbReference>
<dbReference type="PANTHER" id="PTHR10288">
    <property type="entry name" value="KH DOMAIN CONTAINING RNA BINDING PROTEIN"/>
    <property type="match status" value="1"/>
</dbReference>
<dbReference type="CDD" id="cd00105">
    <property type="entry name" value="KH-I"/>
    <property type="match status" value="1"/>
</dbReference>
<gene>
    <name evidence="4" type="primary">FUBP1</name>
    <name evidence="4" type="ORF">AWC38_SpisGene21139</name>
</gene>
<dbReference type="Pfam" id="PF00013">
    <property type="entry name" value="KH_1"/>
    <property type="match status" value="2"/>
</dbReference>
<evidence type="ECO:0000313" key="4">
    <source>
        <dbReference type="EMBL" id="PFX14685.1"/>
    </source>
</evidence>
<dbReference type="Proteomes" id="UP000225706">
    <property type="component" value="Unassembled WGS sequence"/>
</dbReference>
<sequence>MMSNAQRPTAVTRVIPIPKDKVGHVIGRRGSRIREIREQTGVQISINKENQAHLRGTVEQCQNAEKIIEEILTGAHGDEKGGYKKLHLDIPEKFMGIVIGKGYETLNYISTKTDVTLRAFRGSPGLYFKGSSENEKKAIREIKAIVNLAMKRSRCVEPPARFVYVDTAQLEENYEFELQKLQLDQVDSGRKSFQLKLLEHPLQEETADFADTDSLSEKIRGVLGQIHKEREEGGMVRIDMWSHFGHVYITAIDEEEEEETFTLKEIKEKIESTDGKNWKPFFKEGVKRIEVEAIEKGLESNTATEDIRYDFTFYTPSCRDIRVKAWLVKEHSEEEGTAAPSLVFSRSAPITVKNVLTRVLSEDKTGSTSNEPCFHMCSQFQQRMRADILIPSKGFDCRLSIRTCPNIPQTPEAEEEDRILESYLINMKIDQGQLKLPPNSELPDGFELFYHRRSLRKTYQCQTPDGEQFALTICKDQAKDVNTDHTDVWSFDETEVKTDIHVHCEEWDKALEEGDWEPEQIVAKLPTFLKFLRQVQSHVAPNKEAHGDEF</sequence>
<dbReference type="PROSITE" id="PS50084">
    <property type="entry name" value="KH_TYPE_1"/>
    <property type="match status" value="2"/>
</dbReference>
<dbReference type="InterPro" id="IPR004087">
    <property type="entry name" value="KH_dom"/>
</dbReference>
<organism evidence="4 5">
    <name type="scientific">Stylophora pistillata</name>
    <name type="common">Smooth cauliflower coral</name>
    <dbReference type="NCBI Taxonomy" id="50429"/>
    <lineage>
        <taxon>Eukaryota</taxon>
        <taxon>Metazoa</taxon>
        <taxon>Cnidaria</taxon>
        <taxon>Anthozoa</taxon>
        <taxon>Hexacorallia</taxon>
        <taxon>Scleractinia</taxon>
        <taxon>Astrocoeniina</taxon>
        <taxon>Pocilloporidae</taxon>
        <taxon>Stylophora</taxon>
    </lineage>
</organism>
<evidence type="ECO:0000256" key="1">
    <source>
        <dbReference type="ARBA" id="ARBA00022737"/>
    </source>
</evidence>
<name>A0A2B4REH3_STYPI</name>
<dbReference type="InterPro" id="IPR004088">
    <property type="entry name" value="KH_dom_type_1"/>
</dbReference>
<dbReference type="STRING" id="50429.A0A2B4REH3"/>
<dbReference type="AlphaFoldDB" id="A0A2B4REH3"/>
<protein>
    <submittedName>
        <fullName evidence="4">Far upstream element-binding protein 1</fullName>
    </submittedName>
</protein>
<proteinExistence type="predicted"/>
<reference evidence="5" key="1">
    <citation type="journal article" date="2017" name="bioRxiv">
        <title>Comparative analysis of the genomes of Stylophora pistillata and Acropora digitifera provides evidence for extensive differences between species of corals.</title>
        <authorList>
            <person name="Voolstra C.R."/>
            <person name="Li Y."/>
            <person name="Liew Y.J."/>
            <person name="Baumgarten S."/>
            <person name="Zoccola D."/>
            <person name="Flot J.-F."/>
            <person name="Tambutte S."/>
            <person name="Allemand D."/>
            <person name="Aranda M."/>
        </authorList>
    </citation>
    <scope>NUCLEOTIDE SEQUENCE [LARGE SCALE GENOMIC DNA]</scope>
</reference>